<dbReference type="InterPro" id="IPR027417">
    <property type="entry name" value="P-loop_NTPase"/>
</dbReference>
<organism evidence="4 5">
    <name type="scientific">Streptomyces thinghirensis</name>
    <dbReference type="NCBI Taxonomy" id="551547"/>
    <lineage>
        <taxon>Bacteria</taxon>
        <taxon>Bacillati</taxon>
        <taxon>Actinomycetota</taxon>
        <taxon>Actinomycetes</taxon>
        <taxon>Kitasatosporales</taxon>
        <taxon>Streptomycetaceae</taxon>
        <taxon>Streptomyces</taxon>
    </lineage>
</organism>
<dbReference type="Pfam" id="PF03457">
    <property type="entry name" value="HA"/>
    <property type="match status" value="3"/>
</dbReference>
<accession>A0ABP9TF52</accession>
<dbReference type="RefSeq" id="WP_345638628.1">
    <property type="nucleotide sequence ID" value="NZ_BAABJR010000034.1"/>
</dbReference>
<gene>
    <name evidence="4" type="ORF">GCM10023323_75410</name>
</gene>
<dbReference type="Gene3D" id="6.10.140.530">
    <property type="match status" value="2"/>
</dbReference>
<dbReference type="Pfam" id="PF04851">
    <property type="entry name" value="ResIII"/>
    <property type="match status" value="1"/>
</dbReference>
<dbReference type="Gene3D" id="3.40.50.300">
    <property type="entry name" value="P-loop containing nucleotide triphosphate hydrolases"/>
    <property type="match status" value="2"/>
</dbReference>
<keyword evidence="4" id="KW-0347">Helicase</keyword>
<sequence>MPTADIELRSHQREAVTAATTVLRSQPRASVIAACGTGKTLIAARTTARIAPRGRVLVLLPTLDLLSQTIRSWRQAGRKGTTIAVCSRRQALDHEPFGTDIPLTTDPAELAPLITQTGLAPVAVYATYASLPAVAAAHRDHGLPPWDLAVIDEAHRTAGRLGKAWAAIHHDDQIPAARRLYLTATPRIWDADTDRDAETESVASMDDETLFGPVAYRLTLSDAIDLGLLADYQILVPVVTDEDLRDWLATGPGAGIDGLRLAGRQVAALRAIHDHHLRRVLTFHHRVADARAFATTLTATAAALPDNLRPTNLWADWISGTHSPQVRRRLLLEFASHTGDTPAVMSNARVLGEGIDVPAIDAVVFADPKNSPVDTVQAVGRALRQHPGAGKKATLVVPVYLTPDEHPDDLLGADAYTPLWHTIQALRAHDDRLEARLADPRTHRPTTLPEDPEAWLRFDRPTRADEVALALSLRVLAPKSAEWRRGLNAARRHHRTHHHLDVPADFEDPHGYHLGRWLAWQRHLRATGALDAARIRALDHLGIIWNPHQQAFDRGLAHAAAYTAVHGHLAAPVDTVHDGFPLGRWLADQRTRTPGPERAAALTALDPWWNPPWPITWQRAYHAARQHMAATTAATPPRWLVAQQTRADRLQPAQRRLLKDLGPELPDTPRPADSATPQRERAFQRGLAAAQAFREREGHLRVPQRHVEEVDGQQVRLGQWLSNINRRRSSLSEQRRAALAELGL</sequence>
<comment type="caution">
    <text evidence="4">The sequence shown here is derived from an EMBL/GenBank/DDBJ whole genome shotgun (WGS) entry which is preliminary data.</text>
</comment>
<dbReference type="GO" id="GO:0004386">
    <property type="term" value="F:helicase activity"/>
    <property type="evidence" value="ECO:0007669"/>
    <property type="project" value="UniProtKB-KW"/>
</dbReference>
<feature type="domain" description="Helicase C-terminal" evidence="3">
    <location>
        <begin position="276"/>
        <end position="441"/>
    </location>
</feature>
<dbReference type="PANTHER" id="PTHR47396">
    <property type="entry name" value="TYPE I RESTRICTION ENZYME ECOKI R PROTEIN"/>
    <property type="match status" value="1"/>
</dbReference>
<dbReference type="PROSITE" id="PS51192">
    <property type="entry name" value="HELICASE_ATP_BIND_1"/>
    <property type="match status" value="1"/>
</dbReference>
<dbReference type="InterPro" id="IPR001650">
    <property type="entry name" value="Helicase_C-like"/>
</dbReference>
<name>A0ABP9TF52_9ACTN</name>
<evidence type="ECO:0000259" key="3">
    <source>
        <dbReference type="PROSITE" id="PS51194"/>
    </source>
</evidence>
<feature type="region of interest" description="Disordered" evidence="1">
    <location>
        <begin position="660"/>
        <end position="680"/>
    </location>
</feature>
<dbReference type="Proteomes" id="UP001499878">
    <property type="component" value="Unassembled WGS sequence"/>
</dbReference>
<dbReference type="EMBL" id="BAABJR010000034">
    <property type="protein sequence ID" value="GAA5217637.1"/>
    <property type="molecule type" value="Genomic_DNA"/>
</dbReference>
<dbReference type="InterPro" id="IPR006935">
    <property type="entry name" value="Helicase/UvrB_N"/>
</dbReference>
<evidence type="ECO:0000256" key="1">
    <source>
        <dbReference type="SAM" id="MobiDB-lite"/>
    </source>
</evidence>
<feature type="domain" description="Helicase ATP-binding" evidence="2">
    <location>
        <begin position="20"/>
        <end position="186"/>
    </location>
</feature>
<dbReference type="Pfam" id="PF00271">
    <property type="entry name" value="Helicase_C"/>
    <property type="match status" value="1"/>
</dbReference>
<keyword evidence="4" id="KW-0547">Nucleotide-binding</keyword>
<keyword evidence="4" id="KW-0067">ATP-binding</keyword>
<dbReference type="InterPro" id="IPR014001">
    <property type="entry name" value="Helicase_ATP-bd"/>
</dbReference>
<evidence type="ECO:0000313" key="5">
    <source>
        <dbReference type="Proteomes" id="UP001499878"/>
    </source>
</evidence>
<evidence type="ECO:0000313" key="4">
    <source>
        <dbReference type="EMBL" id="GAA5217637.1"/>
    </source>
</evidence>
<dbReference type="CDD" id="cd18785">
    <property type="entry name" value="SF2_C"/>
    <property type="match status" value="1"/>
</dbReference>
<proteinExistence type="predicted"/>
<dbReference type="InterPro" id="IPR005114">
    <property type="entry name" value="Helicase_assoc"/>
</dbReference>
<keyword evidence="4" id="KW-0378">Hydrolase</keyword>
<evidence type="ECO:0000259" key="2">
    <source>
        <dbReference type="PROSITE" id="PS51192"/>
    </source>
</evidence>
<dbReference type="SMART" id="SM00490">
    <property type="entry name" value="HELICc"/>
    <property type="match status" value="1"/>
</dbReference>
<dbReference type="InterPro" id="IPR050742">
    <property type="entry name" value="Helicase_Restrict-Modif_Enz"/>
</dbReference>
<keyword evidence="5" id="KW-1185">Reference proteome</keyword>
<dbReference type="PANTHER" id="PTHR47396:SF1">
    <property type="entry name" value="ATP-DEPENDENT HELICASE IRC3-RELATED"/>
    <property type="match status" value="1"/>
</dbReference>
<protein>
    <submittedName>
        <fullName evidence="4">DEAD/DEAH box helicase</fullName>
    </submittedName>
</protein>
<dbReference type="SMART" id="SM00487">
    <property type="entry name" value="DEXDc"/>
    <property type="match status" value="1"/>
</dbReference>
<dbReference type="PROSITE" id="PS51194">
    <property type="entry name" value="HELICASE_CTER"/>
    <property type="match status" value="1"/>
</dbReference>
<dbReference type="SUPFAM" id="SSF52540">
    <property type="entry name" value="P-loop containing nucleoside triphosphate hydrolases"/>
    <property type="match status" value="1"/>
</dbReference>
<reference evidence="5" key="1">
    <citation type="journal article" date="2019" name="Int. J. Syst. Evol. Microbiol.">
        <title>The Global Catalogue of Microorganisms (GCM) 10K type strain sequencing project: providing services to taxonomists for standard genome sequencing and annotation.</title>
        <authorList>
            <consortium name="The Broad Institute Genomics Platform"/>
            <consortium name="The Broad Institute Genome Sequencing Center for Infectious Disease"/>
            <person name="Wu L."/>
            <person name="Ma J."/>
        </authorList>
    </citation>
    <scope>NUCLEOTIDE SEQUENCE [LARGE SCALE GENOMIC DNA]</scope>
    <source>
        <strain evidence="5">JCM 18306</strain>
    </source>
</reference>